<gene>
    <name evidence="1" type="ORF">RBI15_06015</name>
</gene>
<evidence type="ECO:0000313" key="1">
    <source>
        <dbReference type="EMBL" id="WMD17968.1"/>
    </source>
</evidence>
<organism evidence="1 2">
    <name type="scientific">Anaerostipes hadrus</name>
    <dbReference type="NCBI Taxonomy" id="649756"/>
    <lineage>
        <taxon>Bacteria</taxon>
        <taxon>Bacillati</taxon>
        <taxon>Bacillota</taxon>
        <taxon>Clostridia</taxon>
        <taxon>Lachnospirales</taxon>
        <taxon>Lachnospiraceae</taxon>
        <taxon>Anaerostipes</taxon>
    </lineage>
</organism>
<accession>A0AAQ3JK96</accession>
<protein>
    <submittedName>
        <fullName evidence="1">Uncharacterized protein</fullName>
    </submittedName>
</protein>
<proteinExistence type="predicted"/>
<sequence length="45" mass="5256">MENLLYGKQIEEKHYDAQLLAKGMKKEKIRHYGFAFCGKKVLIGK</sequence>
<evidence type="ECO:0000313" key="2">
    <source>
        <dbReference type="Proteomes" id="UP001243496"/>
    </source>
</evidence>
<dbReference type="GeneID" id="92740940"/>
<name>A0AAQ3JK96_ANAHA</name>
<dbReference type="Proteomes" id="UP001243496">
    <property type="component" value="Chromosome"/>
</dbReference>
<reference evidence="1" key="1">
    <citation type="submission" date="2023-08" db="EMBL/GenBank/DDBJ databases">
        <title>Complete Genome Sequences of butyrate producing Anaerostipes hadrus strains BA1 and GIF7 isolated from the terminal ileum of a healthy lean male.</title>
        <authorList>
            <person name="Low A."/>
            <person name="Sheludchenko M."/>
            <person name="Cheng H.E."/>
            <person name="Koh X.Q."/>
            <person name="Lee J."/>
        </authorList>
    </citation>
    <scope>NUCLEOTIDE SEQUENCE</scope>
    <source>
        <strain evidence="1">BA1</strain>
    </source>
</reference>
<dbReference type="EMBL" id="CP132968">
    <property type="protein sequence ID" value="WMD17968.1"/>
    <property type="molecule type" value="Genomic_DNA"/>
</dbReference>
<dbReference type="AlphaFoldDB" id="A0AAQ3JK96"/>
<dbReference type="RefSeq" id="WP_022091831.1">
    <property type="nucleotide sequence ID" value="NZ_BAABXM010000001.1"/>
</dbReference>